<proteinExistence type="predicted"/>
<accession>A0A0A8URS5</accession>
<name>A0A0A8URS5_LEGHA</name>
<dbReference type="Gene3D" id="2.40.160.20">
    <property type="match status" value="1"/>
</dbReference>
<feature type="domain" description="Outer membrane protein beta-barrel" evidence="2">
    <location>
        <begin position="5"/>
        <end position="100"/>
    </location>
</feature>
<dbReference type="KEGG" id="lha:LHA_2544"/>
<protein>
    <recommendedName>
        <fullName evidence="2">Outer membrane protein beta-barrel domain-containing protein</fullName>
    </recommendedName>
</protein>
<dbReference type="InterPro" id="IPR027385">
    <property type="entry name" value="Beta-barrel_OMP"/>
</dbReference>
<keyword evidence="4" id="KW-1185">Reference proteome</keyword>
<dbReference type="EMBL" id="LN681225">
    <property type="protein sequence ID" value="CEK11550.1"/>
    <property type="molecule type" value="Genomic_DNA"/>
</dbReference>
<evidence type="ECO:0000313" key="3">
    <source>
        <dbReference type="EMBL" id="CEK11550.1"/>
    </source>
</evidence>
<reference evidence="4" key="1">
    <citation type="submission" date="2014-09" db="EMBL/GenBank/DDBJ databases">
        <authorList>
            <person name="Gomez-Valero L."/>
        </authorList>
    </citation>
    <scope>NUCLEOTIDE SEQUENCE [LARGE SCALE GENOMIC DNA]</scope>
    <source>
        <strain evidence="4">ATCC35250</strain>
    </source>
</reference>
<gene>
    <name evidence="3" type="ORF">LHA_2544</name>
</gene>
<organism evidence="3 4">
    <name type="scientific">Legionella hackeliae</name>
    <dbReference type="NCBI Taxonomy" id="449"/>
    <lineage>
        <taxon>Bacteria</taxon>
        <taxon>Pseudomonadati</taxon>
        <taxon>Pseudomonadota</taxon>
        <taxon>Gammaproteobacteria</taxon>
        <taxon>Legionellales</taxon>
        <taxon>Legionellaceae</taxon>
        <taxon>Legionella</taxon>
    </lineage>
</organism>
<dbReference type="InterPro" id="IPR011250">
    <property type="entry name" value="OMP/PagP_B-barrel"/>
</dbReference>
<evidence type="ECO:0000256" key="1">
    <source>
        <dbReference type="ARBA" id="ARBA00022729"/>
    </source>
</evidence>
<dbReference type="STRING" id="449.LHA_2544"/>
<keyword evidence="1" id="KW-0732">Signal</keyword>
<evidence type="ECO:0000259" key="2">
    <source>
        <dbReference type="Pfam" id="PF13505"/>
    </source>
</evidence>
<dbReference type="HOGENOM" id="CLU_2117953_0_0_6"/>
<dbReference type="AlphaFoldDB" id="A0A0A8URS5"/>
<dbReference type="Proteomes" id="UP000032803">
    <property type="component" value="Chromosome I"/>
</dbReference>
<dbReference type="SUPFAM" id="SSF56925">
    <property type="entry name" value="OMPA-like"/>
    <property type="match status" value="1"/>
</dbReference>
<evidence type="ECO:0000313" key="4">
    <source>
        <dbReference type="Proteomes" id="UP000032803"/>
    </source>
</evidence>
<dbReference type="Pfam" id="PF13505">
    <property type="entry name" value="OMP_b-brl"/>
    <property type="match status" value="1"/>
</dbReference>
<sequence>MGLLPGYYLSDTTVFYGRIGYANGRLKIVESDPTIRSMTKNRSGIRYGLGIRHALTPRFTLMMDYSQIDYERVTSSVFEPFGTVTKITKIRPHTAQVGFGIIYNFDQPEPVFVK</sequence>
<dbReference type="PATRIC" id="fig|449.7.peg.1070"/>